<dbReference type="Proteomes" id="UP000559809">
    <property type="component" value="Unassembled WGS sequence"/>
</dbReference>
<dbReference type="PANTHER" id="PTHR42964:SF1">
    <property type="entry name" value="POLYKETIDE BIOSYNTHESIS ENOYL-COA HYDRATASE PKSH-RELATED"/>
    <property type="match status" value="1"/>
</dbReference>
<dbReference type="Gene3D" id="3.90.226.10">
    <property type="entry name" value="2-enoyl-CoA Hydratase, Chain A, domain 1"/>
    <property type="match status" value="1"/>
</dbReference>
<dbReference type="InterPro" id="IPR014748">
    <property type="entry name" value="Enoyl-CoA_hydra_C"/>
</dbReference>
<organism evidence="3 4">
    <name type="scientific">Parapusillimonas granuli</name>
    <dbReference type="NCBI Taxonomy" id="380911"/>
    <lineage>
        <taxon>Bacteria</taxon>
        <taxon>Pseudomonadati</taxon>
        <taxon>Pseudomonadota</taxon>
        <taxon>Betaproteobacteria</taxon>
        <taxon>Burkholderiales</taxon>
        <taxon>Alcaligenaceae</taxon>
        <taxon>Parapusillimonas</taxon>
    </lineage>
</organism>
<reference evidence="3 4" key="1">
    <citation type="submission" date="2020-07" db="EMBL/GenBank/DDBJ databases">
        <title>Taxonomic revisions and descriptions of new bacterial species based on genomic comparisons in the high-G+C-content subgroup of the family Alcaligenaceae.</title>
        <authorList>
            <person name="Szabo A."/>
            <person name="Felfoldi T."/>
        </authorList>
    </citation>
    <scope>NUCLEOTIDE SEQUENCE [LARGE SCALE GENOMIC DNA]</scope>
    <source>
        <strain evidence="3 4">LMG 24012</strain>
    </source>
</reference>
<comment type="caution">
    <text evidence="3">The sequence shown here is derived from an EMBL/GenBank/DDBJ whole genome shotgun (WGS) entry which is preliminary data.</text>
</comment>
<comment type="similarity">
    <text evidence="1">Belongs to the enoyl-CoA hydratase/isomerase family.</text>
</comment>
<evidence type="ECO:0000313" key="4">
    <source>
        <dbReference type="Proteomes" id="UP000559809"/>
    </source>
</evidence>
<dbReference type="AlphaFoldDB" id="A0A853G0G5"/>
<proteinExistence type="inferred from homology"/>
<dbReference type="Pfam" id="PF00378">
    <property type="entry name" value="ECH_1"/>
    <property type="match status" value="1"/>
</dbReference>
<keyword evidence="4" id="KW-1185">Reference proteome</keyword>
<evidence type="ECO:0000256" key="2">
    <source>
        <dbReference type="ARBA" id="ARBA00023239"/>
    </source>
</evidence>
<evidence type="ECO:0000313" key="3">
    <source>
        <dbReference type="EMBL" id="NYT48550.1"/>
    </source>
</evidence>
<dbReference type="FunFam" id="1.10.12.10:FF:000001">
    <property type="entry name" value="Probable enoyl-CoA hydratase, mitochondrial"/>
    <property type="match status" value="1"/>
</dbReference>
<accession>A0A853G0G5</accession>
<dbReference type="InterPro" id="IPR029045">
    <property type="entry name" value="ClpP/crotonase-like_dom_sf"/>
</dbReference>
<dbReference type="EMBL" id="JACCEM010000002">
    <property type="protein sequence ID" value="NYT48550.1"/>
    <property type="molecule type" value="Genomic_DNA"/>
</dbReference>
<dbReference type="InterPro" id="IPR051683">
    <property type="entry name" value="Enoyl-CoA_Hydratase/Isomerase"/>
</dbReference>
<gene>
    <name evidence="3" type="ORF">H0A72_04425</name>
</gene>
<keyword evidence="2" id="KW-0456">Lyase</keyword>
<sequence length="264" mass="28632">MGAQCGGEVVVELRADVLWVTINRPKRRNALNAQVVEAIGKAVGAAENLEGCRAIVLTGAGDDAFCAGADLQKQTEGFAFAVDYSDPTHYLVNLFRSMLACRLPIIARVNGHVMAGGFGLLCACDMAVASAHVLMGTPETKIGLIPMMIYPFMQRVVPVRKLTEMCITGEPFTAQEALDLGIVNYVVEKPELDDKMEWLLGRILNKSPTAIRLGKQAFKAMQDMGIDQGLEFAQAMVPSMASTQDAKEGLAAFREKRLPVWTGR</sequence>
<keyword evidence="3" id="KW-0413">Isomerase</keyword>
<dbReference type="GO" id="GO:0016853">
    <property type="term" value="F:isomerase activity"/>
    <property type="evidence" value="ECO:0007669"/>
    <property type="project" value="UniProtKB-KW"/>
</dbReference>
<name>A0A853G0G5_9BURK</name>
<dbReference type="InterPro" id="IPR001753">
    <property type="entry name" value="Enoyl-CoA_hydra/iso"/>
</dbReference>
<dbReference type="PANTHER" id="PTHR42964">
    <property type="entry name" value="ENOYL-COA HYDRATASE"/>
    <property type="match status" value="1"/>
</dbReference>
<dbReference type="Gene3D" id="1.10.12.10">
    <property type="entry name" value="Lyase 2-enoyl-coa Hydratase, Chain A, domain 2"/>
    <property type="match status" value="1"/>
</dbReference>
<dbReference type="SUPFAM" id="SSF52096">
    <property type="entry name" value="ClpP/crotonase"/>
    <property type="match status" value="1"/>
</dbReference>
<dbReference type="GO" id="GO:0016836">
    <property type="term" value="F:hydro-lyase activity"/>
    <property type="evidence" value="ECO:0007669"/>
    <property type="project" value="UniProtKB-ARBA"/>
</dbReference>
<protein>
    <submittedName>
        <fullName evidence="3">Enoyl-CoA hydratase/isomerase family protein</fullName>
    </submittedName>
</protein>
<evidence type="ECO:0000256" key="1">
    <source>
        <dbReference type="ARBA" id="ARBA00005254"/>
    </source>
</evidence>
<dbReference type="CDD" id="cd06558">
    <property type="entry name" value="crotonase-like"/>
    <property type="match status" value="1"/>
</dbReference>